<dbReference type="SUPFAM" id="SSF51735">
    <property type="entry name" value="NAD(P)-binding Rossmann-fold domains"/>
    <property type="match status" value="1"/>
</dbReference>
<reference evidence="3 4" key="1">
    <citation type="submission" date="2023-10" db="EMBL/GenBank/DDBJ databases">
        <title>Rubellicoccus peritrichatus gen. nov., sp. nov., isolated from an algae of coral reef tank.</title>
        <authorList>
            <person name="Luo J."/>
        </authorList>
    </citation>
    <scope>NUCLEOTIDE SEQUENCE [LARGE SCALE GENOMIC DNA]</scope>
    <source>
        <strain evidence="3 4">CR14</strain>
    </source>
</reference>
<evidence type="ECO:0000259" key="1">
    <source>
        <dbReference type="Pfam" id="PF01408"/>
    </source>
</evidence>
<organism evidence="3 4">
    <name type="scientific">Rubellicoccus peritrichatus</name>
    <dbReference type="NCBI Taxonomy" id="3080537"/>
    <lineage>
        <taxon>Bacteria</taxon>
        <taxon>Pseudomonadati</taxon>
        <taxon>Verrucomicrobiota</taxon>
        <taxon>Opitutia</taxon>
        <taxon>Puniceicoccales</taxon>
        <taxon>Cerasicoccaceae</taxon>
        <taxon>Rubellicoccus</taxon>
    </lineage>
</organism>
<evidence type="ECO:0000313" key="4">
    <source>
        <dbReference type="Proteomes" id="UP001304300"/>
    </source>
</evidence>
<dbReference type="InterPro" id="IPR000683">
    <property type="entry name" value="Gfo/Idh/MocA-like_OxRdtase_N"/>
</dbReference>
<gene>
    <name evidence="3" type="ORF">RZN69_13050</name>
</gene>
<dbReference type="Gene3D" id="3.40.50.720">
    <property type="entry name" value="NAD(P)-binding Rossmann-like Domain"/>
    <property type="match status" value="1"/>
</dbReference>
<feature type="domain" description="Gfo/Idh/MocA-like oxidoreductase N-terminal" evidence="1">
    <location>
        <begin position="8"/>
        <end position="127"/>
    </location>
</feature>
<dbReference type="GO" id="GO:0000166">
    <property type="term" value="F:nucleotide binding"/>
    <property type="evidence" value="ECO:0007669"/>
    <property type="project" value="InterPro"/>
</dbReference>
<name>A0AAQ3LCR4_9BACT</name>
<dbReference type="Gene3D" id="3.30.360.10">
    <property type="entry name" value="Dihydrodipicolinate Reductase, domain 2"/>
    <property type="match status" value="1"/>
</dbReference>
<proteinExistence type="predicted"/>
<evidence type="ECO:0000259" key="2">
    <source>
        <dbReference type="Pfam" id="PF22725"/>
    </source>
</evidence>
<dbReference type="AlphaFoldDB" id="A0AAQ3LCR4"/>
<dbReference type="InterPro" id="IPR036291">
    <property type="entry name" value="NAD(P)-bd_dom_sf"/>
</dbReference>
<keyword evidence="4" id="KW-1185">Reference proteome</keyword>
<dbReference type="RefSeq" id="WP_317831474.1">
    <property type="nucleotide sequence ID" value="NZ_CP136920.1"/>
</dbReference>
<dbReference type="SUPFAM" id="SSF55347">
    <property type="entry name" value="Glyceraldehyde-3-phosphate dehydrogenase-like, C-terminal domain"/>
    <property type="match status" value="1"/>
</dbReference>
<accession>A0AAQ3LCR4</accession>
<dbReference type="PANTHER" id="PTHR43377">
    <property type="entry name" value="BILIVERDIN REDUCTASE A"/>
    <property type="match status" value="1"/>
</dbReference>
<sequence length="360" mass="39659">MTINKRHRVLCVGAGNMGRAHALAYHRLDGFEIVGICTRKPESRKALIAELGTGYPEFNDYTEALAKTQPDAVCIATYPDTHFAYAKQALEAGCHVFVEKPLAETIGQAEKLVSLAKKVDRKLVVGYILRHHPSWKRFVETARTLGKPLVMRMNLNQQSSGKQWQTHLNLLSSISPVVDCGVHYVDVMCQMTQSRPVRVSGIGARLSGDLPDGKINYAQLQVTFADGSVGWYEAGWGPMMSEAAFFIKDVIGPRGSLSIVANKAGASGESANVEAHTGTQSLQFHHSALNADGEFQHEDEWIPMESEPDHDALFQLEQEYFLKTLDEDLDVTDLLQAACNASRIVLAADESFRTGKTIEL</sequence>
<dbReference type="InterPro" id="IPR055170">
    <property type="entry name" value="GFO_IDH_MocA-like_dom"/>
</dbReference>
<dbReference type="Pfam" id="PF01408">
    <property type="entry name" value="GFO_IDH_MocA"/>
    <property type="match status" value="1"/>
</dbReference>
<dbReference type="Proteomes" id="UP001304300">
    <property type="component" value="Chromosome"/>
</dbReference>
<dbReference type="EMBL" id="CP136920">
    <property type="protein sequence ID" value="WOO39544.1"/>
    <property type="molecule type" value="Genomic_DNA"/>
</dbReference>
<dbReference type="PANTHER" id="PTHR43377:SF1">
    <property type="entry name" value="BILIVERDIN REDUCTASE A"/>
    <property type="match status" value="1"/>
</dbReference>
<feature type="domain" description="GFO/IDH/MocA-like oxidoreductase" evidence="2">
    <location>
        <begin position="143"/>
        <end position="237"/>
    </location>
</feature>
<protein>
    <submittedName>
        <fullName evidence="3">Gfo/Idh/MocA family oxidoreductase</fullName>
    </submittedName>
</protein>
<dbReference type="KEGG" id="puo:RZN69_13050"/>
<evidence type="ECO:0000313" key="3">
    <source>
        <dbReference type="EMBL" id="WOO39544.1"/>
    </source>
</evidence>
<dbReference type="InterPro" id="IPR051450">
    <property type="entry name" value="Gfo/Idh/MocA_Oxidoreductases"/>
</dbReference>
<dbReference type="Pfam" id="PF22725">
    <property type="entry name" value="GFO_IDH_MocA_C3"/>
    <property type="match status" value="1"/>
</dbReference>